<keyword evidence="7 15" id="KW-0812">Transmembrane</keyword>
<dbReference type="EC" id="2.4.1.34" evidence="3"/>
<evidence type="ECO:0000256" key="2">
    <source>
        <dbReference type="ARBA" id="ARBA00009040"/>
    </source>
</evidence>
<keyword evidence="5" id="KW-0328">Glycosyltransferase</keyword>
<keyword evidence="9 15" id="KW-1133">Transmembrane helix</keyword>
<keyword evidence="11" id="KW-0961">Cell wall biogenesis/degradation</keyword>
<evidence type="ECO:0000256" key="10">
    <source>
        <dbReference type="ARBA" id="ARBA00023136"/>
    </source>
</evidence>
<feature type="transmembrane region" description="Helical" evidence="15">
    <location>
        <begin position="1362"/>
        <end position="1385"/>
    </location>
</feature>
<evidence type="ECO:0000313" key="18">
    <source>
        <dbReference type="Proteomes" id="UP000682877"/>
    </source>
</evidence>
<feature type="transmembrane region" description="Helical" evidence="15">
    <location>
        <begin position="272"/>
        <end position="293"/>
    </location>
</feature>
<protein>
    <recommendedName>
        <fullName evidence="12">1,3-beta-glucan synthase</fullName>
        <ecNumber evidence="3">2.4.1.34</ecNumber>
    </recommendedName>
    <alternativeName>
        <fullName evidence="12">1,3-beta-glucan synthase</fullName>
    </alternativeName>
</protein>
<feature type="transmembrane region" description="Helical" evidence="15">
    <location>
        <begin position="314"/>
        <end position="334"/>
    </location>
</feature>
<dbReference type="GO" id="GO:0003843">
    <property type="term" value="F:1,3-beta-D-glucan synthase activity"/>
    <property type="evidence" value="ECO:0007669"/>
    <property type="project" value="UniProtKB-EC"/>
</dbReference>
<dbReference type="PANTHER" id="PTHR12741">
    <property type="entry name" value="LYST-INTERACTING PROTEIN LIP5 DOPAMINE RESPONSIVE PROTEIN DRG-1"/>
    <property type="match status" value="1"/>
</dbReference>
<feature type="transmembrane region" description="Helical" evidence="15">
    <location>
        <begin position="1276"/>
        <end position="1296"/>
    </location>
</feature>
<evidence type="ECO:0000256" key="3">
    <source>
        <dbReference type="ARBA" id="ARBA00012589"/>
    </source>
</evidence>
<dbReference type="GO" id="GO:0071555">
    <property type="term" value="P:cell wall organization"/>
    <property type="evidence" value="ECO:0007669"/>
    <property type="project" value="UniProtKB-KW"/>
</dbReference>
<dbReference type="InterPro" id="IPR026899">
    <property type="entry name" value="FKS1-like_dom1"/>
</dbReference>
<dbReference type="GO" id="GO:0005886">
    <property type="term" value="C:plasma membrane"/>
    <property type="evidence" value="ECO:0007669"/>
    <property type="project" value="UniProtKB-SubCell"/>
</dbReference>
<feature type="transmembrane region" description="Helical" evidence="15">
    <location>
        <begin position="1338"/>
        <end position="1355"/>
    </location>
</feature>
<dbReference type="Pfam" id="PF25968">
    <property type="entry name" value="CALS1"/>
    <property type="match status" value="1"/>
</dbReference>
<keyword evidence="18" id="KW-1185">Reference proteome</keyword>
<dbReference type="GO" id="GO:0008360">
    <property type="term" value="P:regulation of cell shape"/>
    <property type="evidence" value="ECO:0007669"/>
    <property type="project" value="UniProtKB-KW"/>
</dbReference>
<evidence type="ECO:0000256" key="1">
    <source>
        <dbReference type="ARBA" id="ARBA00004651"/>
    </source>
</evidence>
<evidence type="ECO:0000256" key="7">
    <source>
        <dbReference type="ARBA" id="ARBA00022692"/>
    </source>
</evidence>
<name>A0A8S2AJ72_ARAAE</name>
<dbReference type="InterPro" id="IPR058851">
    <property type="entry name" value="CALS1_helical"/>
</dbReference>
<evidence type="ECO:0000256" key="5">
    <source>
        <dbReference type="ARBA" id="ARBA00022676"/>
    </source>
</evidence>
<evidence type="ECO:0000256" key="6">
    <source>
        <dbReference type="ARBA" id="ARBA00022679"/>
    </source>
</evidence>
<reference evidence="17" key="1">
    <citation type="submission" date="2021-01" db="EMBL/GenBank/DDBJ databases">
        <authorList>
            <person name="Bezrukov I."/>
        </authorList>
    </citation>
    <scope>NUCLEOTIDE SEQUENCE</scope>
</reference>
<keyword evidence="6" id="KW-0808">Transferase</keyword>
<accession>A0A8S2AJ72</accession>
<comment type="subcellular location">
    <subcellularLocation>
        <location evidence="1">Cell membrane</location>
        <topology evidence="1">Multi-pass membrane protein</topology>
    </subcellularLocation>
</comment>
<evidence type="ECO:0000256" key="11">
    <source>
        <dbReference type="ARBA" id="ARBA00023316"/>
    </source>
</evidence>
<organism evidence="17 18">
    <name type="scientific">Arabidopsis arenosa</name>
    <name type="common">Sand rock-cress</name>
    <name type="synonym">Cardaminopsis arenosa</name>
    <dbReference type="NCBI Taxonomy" id="38785"/>
    <lineage>
        <taxon>Eukaryota</taxon>
        <taxon>Viridiplantae</taxon>
        <taxon>Streptophyta</taxon>
        <taxon>Embryophyta</taxon>
        <taxon>Tracheophyta</taxon>
        <taxon>Spermatophyta</taxon>
        <taxon>Magnoliopsida</taxon>
        <taxon>eudicotyledons</taxon>
        <taxon>Gunneridae</taxon>
        <taxon>Pentapetalae</taxon>
        <taxon>rosids</taxon>
        <taxon>malvids</taxon>
        <taxon>Brassicales</taxon>
        <taxon>Brassicaceae</taxon>
        <taxon>Camelineae</taxon>
        <taxon>Arabidopsis</taxon>
    </lineage>
</organism>
<sequence length="1756" mass="202152">METRAEQEKVYNIIPVDYVGKSVEIKVAISLIELTDVKWPMARTPQSNKPDILEYLKILFGFQESELGDNVRNQRENLVMLLADYHTRLTASKPLDKLQLNERAVDAVMKKLFKNYKDWCKFLGIDHNLRFTGRKILYIGLYLLIWGEAANIRFMPECLNYIFHNMAFELNDTLARKDSVTGIKDDDHFLRTIIEPIYNVVREEAHRNANGKASHSDWSNYDDLNEYFWSPDCLSLEWPMRNDGDFFKSTPQAIIILAFKQVELREILRGDVLSSLSSIFITASFLLVLQSLLDLTLNFPGFHRWKFPDLLRNILKIIFSTLWCLLLTICYAQSASNHPGKLQQCLSFLPQVKWIPSLSSMIVIYLIPNMLEAIMFSFPMIQSRIEISDRRIYRLLLWWSQVYAVLADPFLFQIFVQLLCTGTHNYGAVVSLWLPVIMVYFFDTQIWYALFSSICGGFIGAFGRLGEIRTLEMLSSRFRSLPGAFNTYLVHSDKTRKRGFSLSKRSEEVTAPTRTVVAKFYLLWNEIISSFREEDLISDWEKDLLLVPCKPDPKLKLEIQWPLFLLARKIPIALDMAAQFQEGDSDLWNRICTDDYMRCAVVECYQSFKHVLKTLLTGENRRTVANIIKNVDNNINILRGHKVIAHLPALCGKFVELVEILKGACLDEETPVVRLLQDLLNIVTRDMMQENSEEEKTRRQPLAADSSINFPPQKTPQWEEQINRLHLLLTVKESAMDVPRNLEARRRIAFFTNSLFMDMPRAPCVRNMFSFSVLTPYYSEETVYSQNDLEKENEDGISVLYYLQKNFPDEWTNFLERLSCKDEKAVLKSSAKHILQLRHWVSLRGQTLFRTVRGMMYYRRALKLQAFLDMATETEIEAGITAISEDMKSLLEEVVDRKFTYVVTCQNYGNQKRNGDKEADDIHDLMIDNPSLRVAYIDDIKEREGGKLFYSVLIKAVGNTEQEIYRIRLPGPAKIGEGKPENQNHALIFTRGETLQAIDMNQDHYLEEAFKIRNLLQEFNEDHGVRAPTILGLREHIFTGSVSSLGWFMSNQETSFVTIGQRVFASPLKVRFHYGHPDVFDKIFHITRGGISKASCGINLSEDIFGGFNSTLRRGNITHHEYIQVGKGRDVGLNQISLFEAKVACGSGEQTLSRDLYRLGHSFDFFRMMSCYITTIGFYINSMIIVLTVYAFLYSKLYLLWSGMEEAVIFSCDKATLREILEKLPQDYLKYILTMCELNSSLMAVMASQSVVQLGLLLAVPILVETGLERGFRTALCEFIIMQIQLASVFFTFSLGTKVHHYGRTLLHGGAKYRATGRGFVVKHATFAENYRTYSRSHFVKAMEIVVLLICYWLYGKGSNSVAYTFLTGSIWFLVISWLFAPFIFNPSGFEWQKTLDDWNDWFTWISNRAADRKWETWWEEEQQHLHHSAFLGKFFEIVLSFRYFIFQFFIIHKLEISKASGLGEKLVYGLSWFMILAFVFILQLLSAGRERYGADFQLIYYCFAVGLSANRMGTAPDFASGETIDESLRLVGVGQDVCELKHTFSYDFRMCGEKFSSRWNPIARSHSGITGVAHEDAPFVSLMDILTYHNMCCSVHTSVSPRCQKTPDSNRNIKLLAILEDATTRIHASLYADEGRKLGRKLPPPKNATNTKIKSKAIILTEQSVAAEKSGLSTSKKGLTLKVLLPQTSHHNAKVRKDALYGIKDLFKNHPAELQSHKYAIIQKLKERISHDDKLVRDTFYQLFNTEVFTACKEV</sequence>
<dbReference type="SMART" id="SM01205">
    <property type="entry name" value="FKS1_dom1"/>
    <property type="match status" value="1"/>
</dbReference>
<evidence type="ECO:0000256" key="14">
    <source>
        <dbReference type="SAM" id="MobiDB-lite"/>
    </source>
</evidence>
<keyword evidence="8" id="KW-0133">Cell shape</keyword>
<dbReference type="SUPFAM" id="SSF48371">
    <property type="entry name" value="ARM repeat"/>
    <property type="match status" value="1"/>
</dbReference>
<evidence type="ECO:0000259" key="16">
    <source>
        <dbReference type="SMART" id="SM01205"/>
    </source>
</evidence>
<dbReference type="EMBL" id="LR999456">
    <property type="protein sequence ID" value="CAE6112412.1"/>
    <property type="molecule type" value="Genomic_DNA"/>
</dbReference>
<feature type="transmembrane region" description="Helical" evidence="15">
    <location>
        <begin position="1435"/>
        <end position="1455"/>
    </location>
</feature>
<dbReference type="InterPro" id="IPR016024">
    <property type="entry name" value="ARM-type_fold"/>
</dbReference>
<dbReference type="Pfam" id="PF02364">
    <property type="entry name" value="Glucan_synthase"/>
    <property type="match status" value="2"/>
</dbReference>
<feature type="transmembrane region" description="Helical" evidence="15">
    <location>
        <begin position="446"/>
        <end position="465"/>
    </location>
</feature>
<feature type="transmembrane region" description="Helical" evidence="15">
    <location>
        <begin position="1171"/>
        <end position="1193"/>
    </location>
</feature>
<evidence type="ECO:0000313" key="17">
    <source>
        <dbReference type="EMBL" id="CAE6112412.1"/>
    </source>
</evidence>
<feature type="transmembrane region" description="Helical" evidence="15">
    <location>
        <begin position="354"/>
        <end position="381"/>
    </location>
</feature>
<dbReference type="Pfam" id="PF25507">
    <property type="entry name" value="OB_POT1A"/>
    <property type="match status" value="1"/>
</dbReference>
<keyword evidence="4" id="KW-1003">Cell membrane</keyword>
<proteinExistence type="inferred from homology"/>
<keyword evidence="10 15" id="KW-0472">Membrane</keyword>
<comment type="similarity">
    <text evidence="2">Belongs to the glycosyltransferase 48 family.</text>
</comment>
<dbReference type="GO" id="GO:0006075">
    <property type="term" value="P:(1-&gt;3)-beta-D-glucan biosynthetic process"/>
    <property type="evidence" value="ECO:0007669"/>
    <property type="project" value="InterPro"/>
</dbReference>
<feature type="transmembrane region" description="Helical" evidence="15">
    <location>
        <begin position="1467"/>
        <end position="1486"/>
    </location>
</feature>
<dbReference type="Pfam" id="PF14288">
    <property type="entry name" value="FKS1_dom1"/>
    <property type="match status" value="1"/>
</dbReference>
<evidence type="ECO:0000256" key="12">
    <source>
        <dbReference type="ARBA" id="ARBA00032165"/>
    </source>
</evidence>
<dbReference type="PANTHER" id="PTHR12741:SF106">
    <property type="entry name" value="CALLOSE SYNTHASE 5"/>
    <property type="match status" value="1"/>
</dbReference>
<feature type="region of interest" description="Disordered" evidence="14">
    <location>
        <begin position="689"/>
        <end position="710"/>
    </location>
</feature>
<dbReference type="InterPro" id="IPR057620">
    <property type="entry name" value="POT1A/B-like_OB"/>
</dbReference>
<evidence type="ECO:0000256" key="8">
    <source>
        <dbReference type="ARBA" id="ARBA00022960"/>
    </source>
</evidence>
<gene>
    <name evidence="17" type="ORF">AARE701A_LOCUS15748</name>
</gene>
<evidence type="ECO:0000256" key="13">
    <source>
        <dbReference type="ARBA" id="ARBA00047777"/>
    </source>
</evidence>
<feature type="transmembrane region" description="Helical" evidence="15">
    <location>
        <begin position="1242"/>
        <end position="1264"/>
    </location>
</feature>
<feature type="transmembrane region" description="Helical" evidence="15">
    <location>
        <begin position="402"/>
        <end position="426"/>
    </location>
</feature>
<comment type="catalytic activity">
    <reaction evidence="13">
        <text>[(1-&gt;3)-beta-D-glucosyl](n) + UDP-alpha-D-glucose = [(1-&gt;3)-beta-D-glucosyl](n+1) + UDP + H(+)</text>
        <dbReference type="Rhea" id="RHEA:21476"/>
        <dbReference type="Rhea" id="RHEA-COMP:11146"/>
        <dbReference type="Rhea" id="RHEA-COMP:14303"/>
        <dbReference type="ChEBI" id="CHEBI:15378"/>
        <dbReference type="ChEBI" id="CHEBI:37671"/>
        <dbReference type="ChEBI" id="CHEBI:58223"/>
        <dbReference type="ChEBI" id="CHEBI:58885"/>
        <dbReference type="EC" id="2.4.1.34"/>
    </reaction>
</comment>
<evidence type="ECO:0000256" key="9">
    <source>
        <dbReference type="ARBA" id="ARBA00022989"/>
    </source>
</evidence>
<dbReference type="Proteomes" id="UP000682877">
    <property type="component" value="Chromosome 6"/>
</dbReference>
<feature type="domain" description="1,3-beta-glucan synthase component FKS1-like" evidence="16">
    <location>
        <begin position="133"/>
        <end position="241"/>
    </location>
</feature>
<evidence type="ECO:0000256" key="15">
    <source>
        <dbReference type="SAM" id="Phobius"/>
    </source>
</evidence>
<evidence type="ECO:0000256" key="4">
    <source>
        <dbReference type="ARBA" id="ARBA00022475"/>
    </source>
</evidence>
<dbReference type="InterPro" id="IPR003440">
    <property type="entry name" value="Glyco_trans_48_dom"/>
</dbReference>
<dbReference type="GO" id="GO:0000148">
    <property type="term" value="C:1,3-beta-D-glucan synthase complex"/>
    <property type="evidence" value="ECO:0007669"/>
    <property type="project" value="InterPro"/>
</dbReference>